<evidence type="ECO:0000256" key="9">
    <source>
        <dbReference type="PROSITE-ProRule" id="PRU00042"/>
    </source>
</evidence>
<dbReference type="InterPro" id="IPR036236">
    <property type="entry name" value="Znf_C2H2_sf"/>
</dbReference>
<organism evidence="13 14">
    <name type="scientific">Triplophysa tibetana</name>
    <dbReference type="NCBI Taxonomy" id="1572043"/>
    <lineage>
        <taxon>Eukaryota</taxon>
        <taxon>Metazoa</taxon>
        <taxon>Chordata</taxon>
        <taxon>Craniata</taxon>
        <taxon>Vertebrata</taxon>
        <taxon>Euteleostomi</taxon>
        <taxon>Actinopterygii</taxon>
        <taxon>Neopterygii</taxon>
        <taxon>Teleostei</taxon>
        <taxon>Ostariophysi</taxon>
        <taxon>Cypriniformes</taxon>
        <taxon>Nemacheilidae</taxon>
        <taxon>Triplophysa</taxon>
    </lineage>
</organism>
<keyword evidence="6" id="KW-0805">Transcription regulation</keyword>
<protein>
    <submittedName>
        <fullName evidence="13">Kelch-like protein 36</fullName>
    </submittedName>
</protein>
<dbReference type="AlphaFoldDB" id="A0A5A9ND18"/>
<dbReference type="SUPFAM" id="SSF54695">
    <property type="entry name" value="POZ domain"/>
    <property type="match status" value="1"/>
</dbReference>
<feature type="domain" description="C2H2-type" evidence="12">
    <location>
        <begin position="376"/>
        <end position="403"/>
    </location>
</feature>
<dbReference type="GO" id="GO:0005634">
    <property type="term" value="C:nucleus"/>
    <property type="evidence" value="ECO:0007669"/>
    <property type="project" value="UniProtKB-SubCell"/>
</dbReference>
<dbReference type="InterPro" id="IPR000210">
    <property type="entry name" value="BTB/POZ_dom"/>
</dbReference>
<dbReference type="GO" id="GO:0000981">
    <property type="term" value="F:DNA-binding transcription factor activity, RNA polymerase II-specific"/>
    <property type="evidence" value="ECO:0007669"/>
    <property type="project" value="TreeGrafter"/>
</dbReference>
<evidence type="ECO:0000256" key="7">
    <source>
        <dbReference type="ARBA" id="ARBA00023163"/>
    </source>
</evidence>
<dbReference type="PROSITE" id="PS50097">
    <property type="entry name" value="BTB"/>
    <property type="match status" value="1"/>
</dbReference>
<evidence type="ECO:0000256" key="6">
    <source>
        <dbReference type="ARBA" id="ARBA00023015"/>
    </source>
</evidence>
<feature type="domain" description="C2H2-type" evidence="12">
    <location>
        <begin position="272"/>
        <end position="300"/>
    </location>
</feature>
<evidence type="ECO:0000256" key="10">
    <source>
        <dbReference type="SAM" id="MobiDB-lite"/>
    </source>
</evidence>
<dbReference type="Gene3D" id="3.30.160.60">
    <property type="entry name" value="Classic Zinc Finger"/>
    <property type="match status" value="5"/>
</dbReference>
<feature type="domain" description="C2H2-type" evidence="12">
    <location>
        <begin position="347"/>
        <end position="375"/>
    </location>
</feature>
<evidence type="ECO:0000256" key="1">
    <source>
        <dbReference type="ARBA" id="ARBA00004123"/>
    </source>
</evidence>
<dbReference type="EMBL" id="SOYY01000020">
    <property type="protein sequence ID" value="KAA0707105.1"/>
    <property type="molecule type" value="Genomic_DNA"/>
</dbReference>
<evidence type="ECO:0000259" key="12">
    <source>
        <dbReference type="PROSITE" id="PS50157"/>
    </source>
</evidence>
<comment type="caution">
    <text evidence="13">The sequence shown here is derived from an EMBL/GenBank/DDBJ whole genome shotgun (WGS) entry which is preliminary data.</text>
</comment>
<dbReference type="PANTHER" id="PTHR24394:SF29">
    <property type="entry name" value="MYONEURIN"/>
    <property type="match status" value="1"/>
</dbReference>
<feature type="domain" description="C2H2-type" evidence="12">
    <location>
        <begin position="404"/>
        <end position="431"/>
    </location>
</feature>
<keyword evidence="5" id="KW-0862">Zinc</keyword>
<keyword evidence="3" id="KW-0677">Repeat</keyword>
<dbReference type="Gene3D" id="3.30.710.10">
    <property type="entry name" value="Potassium Channel Kv1.1, Chain A"/>
    <property type="match status" value="1"/>
</dbReference>
<feature type="region of interest" description="Disordered" evidence="10">
    <location>
        <begin position="216"/>
        <end position="238"/>
    </location>
</feature>
<feature type="region of interest" description="Disordered" evidence="10">
    <location>
        <begin position="176"/>
        <end position="200"/>
    </location>
</feature>
<dbReference type="InterPro" id="IPR013087">
    <property type="entry name" value="Znf_C2H2_type"/>
</dbReference>
<evidence type="ECO:0000313" key="14">
    <source>
        <dbReference type="Proteomes" id="UP000324632"/>
    </source>
</evidence>
<keyword evidence="8" id="KW-0539">Nucleus</keyword>
<feature type="domain" description="C2H2-type" evidence="12">
    <location>
        <begin position="244"/>
        <end position="271"/>
    </location>
</feature>
<dbReference type="PANTHER" id="PTHR24394">
    <property type="entry name" value="ZINC FINGER PROTEIN"/>
    <property type="match status" value="1"/>
</dbReference>
<evidence type="ECO:0000256" key="3">
    <source>
        <dbReference type="ARBA" id="ARBA00022737"/>
    </source>
</evidence>
<dbReference type="Pfam" id="PF00096">
    <property type="entry name" value="zf-C2H2"/>
    <property type="match status" value="2"/>
</dbReference>
<dbReference type="InterPro" id="IPR011333">
    <property type="entry name" value="SKP1/BTB/POZ_sf"/>
</dbReference>
<gene>
    <name evidence="13" type="ORF">E1301_Tti002426</name>
</gene>
<name>A0A5A9ND18_9TELE</name>
<dbReference type="PROSITE" id="PS00028">
    <property type="entry name" value="ZINC_FINGER_C2H2_1"/>
    <property type="match status" value="5"/>
</dbReference>
<dbReference type="Proteomes" id="UP000324632">
    <property type="component" value="Chromosome 20"/>
</dbReference>
<dbReference type="FunFam" id="3.30.160.60:FF:000130">
    <property type="entry name" value="Spalt-like transcription factor 4"/>
    <property type="match status" value="1"/>
</dbReference>
<keyword evidence="7" id="KW-0804">Transcription</keyword>
<feature type="domain" description="BTB" evidence="11">
    <location>
        <begin position="28"/>
        <end position="93"/>
    </location>
</feature>
<dbReference type="SMART" id="SM00355">
    <property type="entry name" value="ZnF_C2H2"/>
    <property type="match status" value="6"/>
</dbReference>
<dbReference type="SUPFAM" id="SSF57667">
    <property type="entry name" value="beta-beta-alpha zinc fingers"/>
    <property type="match status" value="4"/>
</dbReference>
<proteinExistence type="predicted"/>
<keyword evidence="4 9" id="KW-0863">Zinc-finger</keyword>
<accession>A0A5A9ND18</accession>
<feature type="domain" description="C2H2-type" evidence="12">
    <location>
        <begin position="301"/>
        <end position="329"/>
    </location>
</feature>
<comment type="subcellular location">
    <subcellularLocation>
        <location evidence="1">Nucleus</location>
    </subcellularLocation>
</comment>
<evidence type="ECO:0000256" key="8">
    <source>
        <dbReference type="ARBA" id="ARBA00023242"/>
    </source>
</evidence>
<reference evidence="13 14" key="1">
    <citation type="journal article" date="2019" name="Mol. Ecol. Resour.">
        <title>Chromosome-level genome assembly of Triplophysa tibetana, a fish adapted to the harsh high-altitude environment of the Tibetan Plateau.</title>
        <authorList>
            <person name="Yang X."/>
            <person name="Liu H."/>
            <person name="Ma Z."/>
            <person name="Zou Y."/>
            <person name="Zou M."/>
            <person name="Mao Y."/>
            <person name="Li X."/>
            <person name="Wang H."/>
            <person name="Chen T."/>
            <person name="Wang W."/>
            <person name="Yang R."/>
        </authorList>
    </citation>
    <scope>NUCLEOTIDE SEQUENCE [LARGE SCALE GENOMIC DNA]</scope>
    <source>
        <strain evidence="13">TTIB1903HZAU</strain>
        <tissue evidence="13">Muscle</tissue>
    </source>
</reference>
<evidence type="ECO:0000256" key="4">
    <source>
        <dbReference type="ARBA" id="ARBA00022771"/>
    </source>
</evidence>
<keyword evidence="14" id="KW-1185">Reference proteome</keyword>
<dbReference type="PROSITE" id="PS50157">
    <property type="entry name" value="ZINC_FINGER_C2H2_2"/>
    <property type="match status" value="6"/>
</dbReference>
<evidence type="ECO:0000256" key="2">
    <source>
        <dbReference type="ARBA" id="ARBA00022723"/>
    </source>
</evidence>
<dbReference type="FunFam" id="3.30.160.60:FF:000145">
    <property type="entry name" value="Zinc finger protein 574"/>
    <property type="match status" value="1"/>
</dbReference>
<evidence type="ECO:0000259" key="11">
    <source>
        <dbReference type="PROSITE" id="PS50097"/>
    </source>
</evidence>
<keyword evidence="2" id="KW-0479">Metal-binding</keyword>
<sequence>MENQTQGISHAQRVLSLLNQQRGFGQFCDAMLSTASGQVHLAHRNVLACFSNLFQDPSSDTPCLQFSLPLECPDDGLELLIDFFYTGELHLDGSNIEKVQNAASGLSVPDSLIPFQRWKEPLQLSVSSEDVKVSQLFPLPSAVSENDQTIKEKTRSWQIVKETPDECSLAVEVTASDEDPPASTFSTTTRSGRRVKGPSRLTSDSLVCTVTRQVPERTQTSSIENTEEDHLKPSDSTENETEVFSCSKCTMTFTKRQDLRLHTVTHTGEMPNKCSLCTKCFLSRTELRLHEAAKHRGEKLFVCEECGHRASSRNGLQMHIKAIHRKERPFVSSLDKHNRTHTGERPFSCEFCEQRFTEKGPLVRHIASKHQEGRPHYCNICNKTFKAIEQLRVHVRRHKGVRKYECRECGYKFTRQAHLRRHSQIHTRVENYNPRQRRLRNLVVEDEKAGASSSPSSQADGQVEPGDLVNLVTQTEAVLVEQVVSASAGGTEGEQASYSMTDETVNGEQTGFSVSATTGGGVEQGVFTVADVMEQTLLVTDACPILQSSVVVELSSTGSDGKVKLEETY</sequence>
<evidence type="ECO:0000256" key="5">
    <source>
        <dbReference type="ARBA" id="ARBA00022833"/>
    </source>
</evidence>
<dbReference type="Pfam" id="PF00651">
    <property type="entry name" value="BTB"/>
    <property type="match status" value="1"/>
</dbReference>
<evidence type="ECO:0000313" key="13">
    <source>
        <dbReference type="EMBL" id="KAA0707105.1"/>
    </source>
</evidence>
<dbReference type="GO" id="GO:0008270">
    <property type="term" value="F:zinc ion binding"/>
    <property type="evidence" value="ECO:0007669"/>
    <property type="project" value="UniProtKB-KW"/>
</dbReference>